<dbReference type="EMBL" id="CP009110">
    <property type="protein sequence ID" value="AIJ24599.1"/>
    <property type="molecule type" value="Genomic_DNA"/>
</dbReference>
<comment type="similarity">
    <text evidence="1">Belongs to the enoyl-CoA hydratase/isomerase family.</text>
</comment>
<dbReference type="RefSeq" id="WP_017983430.1">
    <property type="nucleotide sequence ID" value="NZ_AQUL01000001.1"/>
</dbReference>
<reference evidence="3 4" key="1">
    <citation type="submission" date="2014-07" db="EMBL/GenBank/DDBJ databases">
        <title>Whole Genome Sequence of the Amycolatopsis methanolica 239.</title>
        <authorList>
            <person name="Tang B."/>
        </authorList>
    </citation>
    <scope>NUCLEOTIDE SEQUENCE [LARGE SCALE GENOMIC DNA]</scope>
    <source>
        <strain evidence="3 4">239</strain>
    </source>
</reference>
<dbReference type="Gene3D" id="3.30.1050.10">
    <property type="entry name" value="SCP2 sterol-binding domain"/>
    <property type="match status" value="1"/>
</dbReference>
<gene>
    <name evidence="3" type="ORF">AMETH_4507</name>
</gene>
<accession>A0A076MV65</accession>
<dbReference type="STRING" id="1068978.AMETH_4507"/>
<dbReference type="OrthoDB" id="9796589at2"/>
<evidence type="ECO:0000256" key="1">
    <source>
        <dbReference type="ARBA" id="ARBA00005254"/>
    </source>
</evidence>
<sequence length="280" mass="30116">MYFEDFRVGQRFTAGPRVVTEEDLARFTALSGDDHPLHTSVEYARGTSFGEPVLQGSFGAAVAAGLWTRLGLVSASIVAATEESWTYHRPIKVGDELSLAVTIVRLQDSRGGGQGLVTRYNELRDGAGTVIQSGTATALVRAGDGGPRPVNRDVGTVAWGKALAEGLTANAAFLSAVASWDGTIGLRGGEHEVHLRIYRGRIIDVTRRSPHGATFTFGAPDRIWADLLTAEESRFGARLMTGEFASSGDPYEYLRLTKALEIIVDVARELARTEHTEVVA</sequence>
<dbReference type="eggNOG" id="COG2030">
    <property type="taxonomic scope" value="Bacteria"/>
</dbReference>
<organism evidence="3 4">
    <name type="scientific">Amycolatopsis methanolica 239</name>
    <dbReference type="NCBI Taxonomy" id="1068978"/>
    <lineage>
        <taxon>Bacteria</taxon>
        <taxon>Bacillati</taxon>
        <taxon>Actinomycetota</taxon>
        <taxon>Actinomycetes</taxon>
        <taxon>Pseudonocardiales</taxon>
        <taxon>Pseudonocardiaceae</taxon>
        <taxon>Amycolatopsis</taxon>
        <taxon>Amycolatopsis methanolica group</taxon>
    </lineage>
</organism>
<dbReference type="InterPro" id="IPR052342">
    <property type="entry name" value="MCH/BMMD"/>
</dbReference>
<dbReference type="HOGENOM" id="CLU_1041607_0_0_11"/>
<proteinExistence type="inferred from homology"/>
<dbReference type="SUPFAM" id="SSF54637">
    <property type="entry name" value="Thioesterase/thiol ester dehydrase-isomerase"/>
    <property type="match status" value="1"/>
</dbReference>
<protein>
    <recommendedName>
        <fullName evidence="2">MaoC-like domain-containing protein</fullName>
    </recommendedName>
</protein>
<dbReference type="PANTHER" id="PTHR43664">
    <property type="entry name" value="MONOAMINE OXIDASE-RELATED"/>
    <property type="match status" value="1"/>
</dbReference>
<evidence type="ECO:0000313" key="4">
    <source>
        <dbReference type="Proteomes" id="UP000062973"/>
    </source>
</evidence>
<dbReference type="Gene3D" id="3.10.129.10">
    <property type="entry name" value="Hotdog Thioesterase"/>
    <property type="match status" value="1"/>
</dbReference>
<dbReference type="Pfam" id="PF01575">
    <property type="entry name" value="MaoC_dehydratas"/>
    <property type="match status" value="1"/>
</dbReference>
<dbReference type="PANTHER" id="PTHR43664:SF1">
    <property type="entry name" value="BETA-METHYLMALYL-COA DEHYDRATASE"/>
    <property type="match status" value="1"/>
</dbReference>
<keyword evidence="4" id="KW-1185">Reference proteome</keyword>
<dbReference type="InterPro" id="IPR029069">
    <property type="entry name" value="HotDog_dom_sf"/>
</dbReference>
<dbReference type="KEGG" id="amq:AMETH_4507"/>
<dbReference type="AlphaFoldDB" id="A0A076MV65"/>
<evidence type="ECO:0000259" key="2">
    <source>
        <dbReference type="Pfam" id="PF01575"/>
    </source>
</evidence>
<name>A0A076MV65_AMYME</name>
<dbReference type="SUPFAM" id="SSF55718">
    <property type="entry name" value="SCP-like"/>
    <property type="match status" value="1"/>
</dbReference>
<evidence type="ECO:0000313" key="3">
    <source>
        <dbReference type="EMBL" id="AIJ24599.1"/>
    </source>
</evidence>
<feature type="domain" description="MaoC-like" evidence="2">
    <location>
        <begin position="9"/>
        <end position="112"/>
    </location>
</feature>
<dbReference type="InterPro" id="IPR036527">
    <property type="entry name" value="SCP2_sterol-bd_dom_sf"/>
</dbReference>
<dbReference type="Proteomes" id="UP000062973">
    <property type="component" value="Chromosome"/>
</dbReference>
<dbReference type="InterPro" id="IPR002539">
    <property type="entry name" value="MaoC-like_dom"/>
</dbReference>
<dbReference type="PATRIC" id="fig|1068978.7.peg.4837"/>